<sequence length="425" mass="48132">MEFKALKFRRLILVCLCFVLLVFIVSITRLGIEIRTNEPVLVNLDQCSLDLGLNTYNYMKTVETHDEIGKNLTVSLIKELMNKEMLTVAAKTLCLGANSNADVLTLRELGFTEVFRPISYLLRKEFDHELEFETNCLDFVLSRTVDRVPVPALLVMEIERVLRPGGIGVMLVGFSPFYMGSLVRSATPVSLLLRTSEIRHVCGIGSFALIVFKKMNNVVHLKDYRLPSECPSISRNKPYMQHIEPLVGQKFVSFLPKLVNVSSRNKPVYINMGAGELGPDYPIDPRKFDVYVVDHNVSALSYNVKKRGVTFVYHPGLVENNVLGSSVNHGDYLEAPLHEKQFDFIKWFKETAKNGDFVVLMMNAGVTQLKVLFELFESGAICHVDEMFIRCNEGVDCRNSRCNDCLSLFKGLRNAGVFVHRWFGV</sequence>
<dbReference type="PANTHER" id="PTHR47291:SF1">
    <property type="entry name" value="PEPTIDE UPSTREAM PROTEIN"/>
    <property type="match status" value="1"/>
</dbReference>
<feature type="domain" description="DUF7870" evidence="1">
    <location>
        <begin position="338"/>
        <end position="423"/>
    </location>
</feature>
<name>A0AAD8KSG3_TARER</name>
<evidence type="ECO:0000313" key="2">
    <source>
        <dbReference type="EMBL" id="KAK1426291.1"/>
    </source>
</evidence>
<dbReference type="Proteomes" id="UP001229421">
    <property type="component" value="Unassembled WGS sequence"/>
</dbReference>
<dbReference type="AlphaFoldDB" id="A0AAD8KSG3"/>
<dbReference type="EMBL" id="JAUHHV010000004">
    <property type="protein sequence ID" value="KAK1426291.1"/>
    <property type="molecule type" value="Genomic_DNA"/>
</dbReference>
<evidence type="ECO:0000313" key="3">
    <source>
        <dbReference type="Proteomes" id="UP001229421"/>
    </source>
</evidence>
<keyword evidence="3" id="KW-1185">Reference proteome</keyword>
<accession>A0AAD8KSG3</accession>
<protein>
    <recommendedName>
        <fullName evidence="1">DUF7870 domain-containing protein</fullName>
    </recommendedName>
</protein>
<dbReference type="Pfam" id="PF25276">
    <property type="entry name" value="DUF7870"/>
    <property type="match status" value="1"/>
</dbReference>
<dbReference type="PANTHER" id="PTHR47291">
    <property type="entry name" value="PEPTIDE UPSTREAM PROTEIN"/>
    <property type="match status" value="1"/>
</dbReference>
<comment type="caution">
    <text evidence="2">The sequence shown here is derived from an EMBL/GenBank/DDBJ whole genome shotgun (WGS) entry which is preliminary data.</text>
</comment>
<evidence type="ECO:0000259" key="1">
    <source>
        <dbReference type="Pfam" id="PF25276"/>
    </source>
</evidence>
<organism evidence="2 3">
    <name type="scientific">Tagetes erecta</name>
    <name type="common">African marigold</name>
    <dbReference type="NCBI Taxonomy" id="13708"/>
    <lineage>
        <taxon>Eukaryota</taxon>
        <taxon>Viridiplantae</taxon>
        <taxon>Streptophyta</taxon>
        <taxon>Embryophyta</taxon>
        <taxon>Tracheophyta</taxon>
        <taxon>Spermatophyta</taxon>
        <taxon>Magnoliopsida</taxon>
        <taxon>eudicotyledons</taxon>
        <taxon>Gunneridae</taxon>
        <taxon>Pentapetalae</taxon>
        <taxon>asterids</taxon>
        <taxon>campanulids</taxon>
        <taxon>Asterales</taxon>
        <taxon>Asteraceae</taxon>
        <taxon>Asteroideae</taxon>
        <taxon>Heliantheae alliance</taxon>
        <taxon>Tageteae</taxon>
        <taxon>Tagetes</taxon>
    </lineage>
</organism>
<reference evidence="2" key="1">
    <citation type="journal article" date="2023" name="bioRxiv">
        <title>Improved chromosome-level genome assembly for marigold (Tagetes erecta).</title>
        <authorList>
            <person name="Jiang F."/>
            <person name="Yuan L."/>
            <person name="Wang S."/>
            <person name="Wang H."/>
            <person name="Xu D."/>
            <person name="Wang A."/>
            <person name="Fan W."/>
        </authorList>
    </citation>
    <scope>NUCLEOTIDE SEQUENCE</scope>
    <source>
        <strain evidence="2">WSJ</strain>
        <tissue evidence="2">Leaf</tissue>
    </source>
</reference>
<gene>
    <name evidence="2" type="ORF">QVD17_14962</name>
</gene>
<proteinExistence type="predicted"/>
<dbReference type="InterPro" id="IPR057192">
    <property type="entry name" value="DUF7870"/>
</dbReference>